<dbReference type="EMBL" id="JAVDQH010000007">
    <property type="protein sequence ID" value="MDR6244259.1"/>
    <property type="molecule type" value="Genomic_DNA"/>
</dbReference>
<name>A0ABU1IYC8_9BACL</name>
<evidence type="ECO:0000256" key="1">
    <source>
        <dbReference type="SAM" id="SignalP"/>
    </source>
</evidence>
<protein>
    <submittedName>
        <fullName evidence="2">Uncharacterized protein</fullName>
    </submittedName>
</protein>
<sequence>MKMKRYLLQSTIGIGVSAALLSGSVWLPAASHAPVASAAASSGVDVTSSMEKLGQPFKGGPYARNVWDMQVYDGKIYLGSGNSSNSGPSPNAGPVPIIYFDPSSSKFVTEKVVSTDSKTGESVTRELTADEQIDTFKILKGKLYIPGNDSVVPGWKYGNFYELGKDSWTEYQNIPDALHVYDMAYYQGKMFAAVGTEDSPVVMMSGDDGKTWEQFARIDGYGSRAYKFFQFKGKLYAAAIIMPDNKIWGDETHVLAIDKSLKATQEKVNGKNILPGMTFVQEAGKTPYSRISKTVVVNNKLVYIAGELYNDSQTMPEALIAASDVNNGKRVELPDAKAIPTDMIVRNNVLYVLTYTKQADGSYMNRVYKTRNVNQWYPVLQFKQSTYAKSLEELNGDFYFGLGTDTEPLAESAGQILRVKAAALK</sequence>
<accession>A0ABU1IYC8</accession>
<feature type="chain" id="PRO_5045803261" evidence="1">
    <location>
        <begin position="39"/>
        <end position="425"/>
    </location>
</feature>
<reference evidence="2 3" key="1">
    <citation type="submission" date="2023-07" db="EMBL/GenBank/DDBJ databases">
        <title>Genomic Encyclopedia of Type Strains, Phase IV (KMG-IV): sequencing the most valuable type-strain genomes for metagenomic binning, comparative biology and taxonomic classification.</title>
        <authorList>
            <person name="Goeker M."/>
        </authorList>
    </citation>
    <scope>NUCLEOTIDE SEQUENCE [LARGE SCALE GENOMIC DNA]</scope>
    <source>
        <strain evidence="2 3">DSM 22170</strain>
    </source>
</reference>
<dbReference type="InterPro" id="IPR011043">
    <property type="entry name" value="Gal_Oxase/kelch_b-propeller"/>
</dbReference>
<evidence type="ECO:0000313" key="2">
    <source>
        <dbReference type="EMBL" id="MDR6244259.1"/>
    </source>
</evidence>
<proteinExistence type="predicted"/>
<comment type="caution">
    <text evidence="2">The sequence shown here is derived from an EMBL/GenBank/DDBJ whole genome shotgun (WGS) entry which is preliminary data.</text>
</comment>
<organism evidence="2 3">
    <name type="scientific">Paenibacillus hunanensis</name>
    <dbReference type="NCBI Taxonomy" id="539262"/>
    <lineage>
        <taxon>Bacteria</taxon>
        <taxon>Bacillati</taxon>
        <taxon>Bacillota</taxon>
        <taxon>Bacilli</taxon>
        <taxon>Bacillales</taxon>
        <taxon>Paenibacillaceae</taxon>
        <taxon>Paenibacillus</taxon>
    </lineage>
</organism>
<keyword evidence="3" id="KW-1185">Reference proteome</keyword>
<keyword evidence="1" id="KW-0732">Signal</keyword>
<evidence type="ECO:0000313" key="3">
    <source>
        <dbReference type="Proteomes" id="UP001185028"/>
    </source>
</evidence>
<dbReference type="Proteomes" id="UP001185028">
    <property type="component" value="Unassembled WGS sequence"/>
</dbReference>
<feature type="signal peptide" evidence="1">
    <location>
        <begin position="1"/>
        <end position="38"/>
    </location>
</feature>
<gene>
    <name evidence="2" type="ORF">JOC58_002152</name>
</gene>
<dbReference type="RefSeq" id="WP_188776229.1">
    <property type="nucleotide sequence ID" value="NZ_BMMB01000006.1"/>
</dbReference>
<dbReference type="SUPFAM" id="SSF50965">
    <property type="entry name" value="Galactose oxidase, central domain"/>
    <property type="match status" value="1"/>
</dbReference>